<keyword evidence="3 7" id="KW-0812">Transmembrane</keyword>
<dbReference type="InterPro" id="IPR025857">
    <property type="entry name" value="MacB_PCD"/>
</dbReference>
<feature type="domain" description="MacB-like periplasmic core" evidence="9">
    <location>
        <begin position="17"/>
        <end position="226"/>
    </location>
</feature>
<evidence type="ECO:0000256" key="6">
    <source>
        <dbReference type="ARBA" id="ARBA00038076"/>
    </source>
</evidence>
<keyword evidence="11" id="KW-1185">Reference proteome</keyword>
<accession>A0AAE3GFE8</accession>
<feature type="domain" description="MacB-like periplasmic core" evidence="9">
    <location>
        <begin position="487"/>
        <end position="697"/>
    </location>
</feature>
<dbReference type="InterPro" id="IPR050250">
    <property type="entry name" value="Macrolide_Exporter_MacB"/>
</dbReference>
<sequence>MLATILAGLRARAARLVLSSLAIALGVAFVTGTQVLGAALDANARDGLARHARNVDARITVDAAEPGQSTLVSPETLAAVRRAPEVAAADGRAYREVPLLDGAGKAVPAVAVALETDQRLRTADPVQGHLPTGPTEIAMQDRTAATRGLTVGQQVTLLGTDDQPRTFTLVGTYQQALTRSSLYTSDQVLLLPEALAAFADQPGFTEVVAVAAAGVSQEQLVRALSAVATQPGVAVTTGAAYTQQLLDTFGSQAGQITYILTGFALVALVVAALVIYNTFTILVAQRTRELALLRCVGADRGQVFRAVLAEAVAMGLVAALFGLGGGVGVSALLQLSLGAFGGAAVPAVRTPVSLTTVLTALGVGVLVTVLAAVLPARRATRVPPVAAMRGQPDSSGEVARTSGWRVAAALLLALAGAGALVLGGRINNETSITVTGAGTMLVLCAAVTLGPLLVGPVNRVLGALPALLLGVPAKLAAANAGRNPRRTAATMAALMIGVTVVSMVNVVATSAKATVDAEIDQQLPADYTITSSLYDRALPTALADQLAALDEVATAAPTRTGDIRVDGAAENAAGHLWLMGVGDGVIGTLVRPETATGQLGSLGPDELAISEQAAKRTGLAVGSTVPAVAVSTESQGDGPRRDLRVVAVYRDASGLGDALVGMDTFTGLHPEQTGYDSIMVKLADGVSPQAGRAAVERVTAATPIARIDSAAETKAELGGQLDQLLAFVWALVGLAVVIALFGITNTLTLSVLERTRESALLRALGLTRGQLRLMLVVEAVLMALMGSVLGLVLGIGCGWVMTESLSSAQTQMLFTVPYGQTGVLLLGAVVAAVLSSALPARRAARSSVVAAMATA</sequence>
<dbReference type="RefSeq" id="WP_253772200.1">
    <property type="nucleotide sequence ID" value="NZ_JAMTCK010000007.1"/>
</dbReference>
<feature type="transmembrane region" description="Helical" evidence="7">
    <location>
        <begin position="489"/>
        <end position="508"/>
    </location>
</feature>
<gene>
    <name evidence="10" type="ORF">LX83_003245</name>
</gene>
<dbReference type="GO" id="GO:0005886">
    <property type="term" value="C:plasma membrane"/>
    <property type="evidence" value="ECO:0007669"/>
    <property type="project" value="UniProtKB-SubCell"/>
</dbReference>
<feature type="transmembrane region" description="Helical" evidence="7">
    <location>
        <begin position="821"/>
        <end position="838"/>
    </location>
</feature>
<dbReference type="GO" id="GO:0022857">
    <property type="term" value="F:transmembrane transporter activity"/>
    <property type="evidence" value="ECO:0007669"/>
    <property type="project" value="TreeGrafter"/>
</dbReference>
<dbReference type="Proteomes" id="UP001206128">
    <property type="component" value="Unassembled WGS sequence"/>
</dbReference>
<evidence type="ECO:0000259" key="8">
    <source>
        <dbReference type="Pfam" id="PF02687"/>
    </source>
</evidence>
<feature type="domain" description="ABC3 transporter permease C-terminal" evidence="8">
    <location>
        <begin position="263"/>
        <end position="384"/>
    </location>
</feature>
<evidence type="ECO:0000256" key="4">
    <source>
        <dbReference type="ARBA" id="ARBA00022989"/>
    </source>
</evidence>
<feature type="transmembrane region" description="Helical" evidence="7">
    <location>
        <begin position="352"/>
        <end position="374"/>
    </location>
</feature>
<keyword evidence="5 7" id="KW-0472">Membrane</keyword>
<comment type="similarity">
    <text evidence="6">Belongs to the ABC-4 integral membrane protein family.</text>
</comment>
<feature type="transmembrane region" description="Helical" evidence="7">
    <location>
        <begin position="724"/>
        <end position="752"/>
    </location>
</feature>
<feature type="transmembrane region" description="Helical" evidence="7">
    <location>
        <begin position="434"/>
        <end position="454"/>
    </location>
</feature>
<keyword evidence="2" id="KW-1003">Cell membrane</keyword>
<feature type="transmembrane region" description="Helical" evidence="7">
    <location>
        <begin position="773"/>
        <end position="801"/>
    </location>
</feature>
<dbReference type="PANTHER" id="PTHR30572">
    <property type="entry name" value="MEMBRANE COMPONENT OF TRANSPORTER-RELATED"/>
    <property type="match status" value="1"/>
</dbReference>
<comment type="subcellular location">
    <subcellularLocation>
        <location evidence="1">Cell membrane</location>
        <topology evidence="1">Multi-pass membrane protein</topology>
    </subcellularLocation>
</comment>
<protein>
    <submittedName>
        <fullName evidence="10">ABC transport system permease protein</fullName>
    </submittedName>
</protein>
<feature type="domain" description="ABC3 transporter permease C-terminal" evidence="8">
    <location>
        <begin position="730"/>
        <end position="847"/>
    </location>
</feature>
<proteinExistence type="inferred from homology"/>
<evidence type="ECO:0000259" key="9">
    <source>
        <dbReference type="Pfam" id="PF12704"/>
    </source>
</evidence>
<dbReference type="AlphaFoldDB" id="A0AAE3GFE8"/>
<dbReference type="InterPro" id="IPR003838">
    <property type="entry name" value="ABC3_permease_C"/>
</dbReference>
<name>A0AAE3GFE8_9PSEU</name>
<feature type="transmembrane region" description="Helical" evidence="7">
    <location>
        <begin position="258"/>
        <end position="283"/>
    </location>
</feature>
<reference evidence="10" key="1">
    <citation type="submission" date="2022-06" db="EMBL/GenBank/DDBJ databases">
        <title>Genomic Encyclopedia of Archaeal and Bacterial Type Strains, Phase II (KMG-II): from individual species to whole genera.</title>
        <authorList>
            <person name="Goeker M."/>
        </authorList>
    </citation>
    <scope>NUCLEOTIDE SEQUENCE</scope>
    <source>
        <strain evidence="10">DSM 43935</strain>
    </source>
</reference>
<evidence type="ECO:0000313" key="10">
    <source>
        <dbReference type="EMBL" id="MCP2166377.1"/>
    </source>
</evidence>
<organism evidence="10 11">
    <name type="scientific">Goodfellowiella coeruleoviolacea</name>
    <dbReference type="NCBI Taxonomy" id="334858"/>
    <lineage>
        <taxon>Bacteria</taxon>
        <taxon>Bacillati</taxon>
        <taxon>Actinomycetota</taxon>
        <taxon>Actinomycetes</taxon>
        <taxon>Pseudonocardiales</taxon>
        <taxon>Pseudonocardiaceae</taxon>
        <taxon>Goodfellowiella</taxon>
    </lineage>
</organism>
<evidence type="ECO:0000313" key="11">
    <source>
        <dbReference type="Proteomes" id="UP001206128"/>
    </source>
</evidence>
<keyword evidence="4 7" id="KW-1133">Transmembrane helix</keyword>
<dbReference type="PANTHER" id="PTHR30572:SF4">
    <property type="entry name" value="ABC TRANSPORTER PERMEASE YTRF"/>
    <property type="match status" value="1"/>
</dbReference>
<evidence type="ECO:0000256" key="5">
    <source>
        <dbReference type="ARBA" id="ARBA00023136"/>
    </source>
</evidence>
<dbReference type="Pfam" id="PF12704">
    <property type="entry name" value="MacB_PCD"/>
    <property type="match status" value="2"/>
</dbReference>
<evidence type="ECO:0000256" key="2">
    <source>
        <dbReference type="ARBA" id="ARBA00022475"/>
    </source>
</evidence>
<comment type="caution">
    <text evidence="10">The sequence shown here is derived from an EMBL/GenBank/DDBJ whole genome shotgun (WGS) entry which is preliminary data.</text>
</comment>
<dbReference type="Pfam" id="PF02687">
    <property type="entry name" value="FtsX"/>
    <property type="match status" value="2"/>
</dbReference>
<dbReference type="EMBL" id="JAMTCK010000007">
    <property type="protein sequence ID" value="MCP2166377.1"/>
    <property type="molecule type" value="Genomic_DNA"/>
</dbReference>
<evidence type="ECO:0000256" key="1">
    <source>
        <dbReference type="ARBA" id="ARBA00004651"/>
    </source>
</evidence>
<evidence type="ECO:0000256" key="7">
    <source>
        <dbReference type="SAM" id="Phobius"/>
    </source>
</evidence>
<evidence type="ECO:0000256" key="3">
    <source>
        <dbReference type="ARBA" id="ARBA00022692"/>
    </source>
</evidence>
<feature type="transmembrane region" description="Helical" evidence="7">
    <location>
        <begin position="402"/>
        <end position="422"/>
    </location>
</feature>